<dbReference type="InterPro" id="IPR036188">
    <property type="entry name" value="FAD/NAD-bd_sf"/>
</dbReference>
<evidence type="ECO:0000256" key="2">
    <source>
        <dbReference type="ARBA" id="ARBA00022827"/>
    </source>
</evidence>
<gene>
    <name evidence="4" type="ORF">V865_007817</name>
</gene>
<evidence type="ECO:0000313" key="4">
    <source>
        <dbReference type="EMBL" id="WWD09689.1"/>
    </source>
</evidence>
<dbReference type="Proteomes" id="UP001358614">
    <property type="component" value="Chromosome 2"/>
</dbReference>
<dbReference type="RefSeq" id="XP_066087656.1">
    <property type="nucleotide sequence ID" value="XM_066231559.1"/>
</dbReference>
<protein>
    <recommendedName>
        <fullName evidence="6">FAD/NAD(P)-binding domain-containing protein</fullName>
    </recommendedName>
</protein>
<keyword evidence="1" id="KW-0285">Flavoprotein</keyword>
<dbReference type="GeneID" id="91106618"/>
<keyword evidence="5" id="KW-1185">Reference proteome</keyword>
<dbReference type="SUPFAM" id="SSF51905">
    <property type="entry name" value="FAD/NAD(P)-binding domain"/>
    <property type="match status" value="1"/>
</dbReference>
<dbReference type="PANTHER" id="PTHR23023">
    <property type="entry name" value="DIMETHYLANILINE MONOOXYGENASE"/>
    <property type="match status" value="1"/>
</dbReference>
<dbReference type="Gene3D" id="3.50.50.60">
    <property type="entry name" value="FAD/NAD(P)-binding domain"/>
    <property type="match status" value="1"/>
</dbReference>
<accession>A0AAX4KUE3</accession>
<sequence length="170" mass="19443">MTKSDTDLTVLIVGCGPAGLINARTLIQDGFKVTIVAKEEDVGGCWRYSYPDLTTNSPWGAFTFSGLDMAKPSNHKGDVVPARTYRRYLEDFYHHFVKDKAEVLFNTEIISLLPQEENKRGWIAQLRAKKREMKRKGCLIKSYWLQGTLANHSFQIYSKTHEYQPITPLL</sequence>
<dbReference type="InterPro" id="IPR050346">
    <property type="entry name" value="FMO-like"/>
</dbReference>
<dbReference type="PRINTS" id="PR00419">
    <property type="entry name" value="ADXRDTASE"/>
</dbReference>
<dbReference type="KEGG" id="ker:91106618"/>
<reference evidence="4 5" key="1">
    <citation type="submission" date="2024-01" db="EMBL/GenBank/DDBJ databases">
        <title>Comparative genomics of Cryptococcus and Kwoniella reveals pathogenesis evolution and contrasting modes of karyotype evolution via chromosome fusion or intercentromeric recombination.</title>
        <authorList>
            <person name="Coelho M.A."/>
            <person name="David-Palma M."/>
            <person name="Shea T."/>
            <person name="Bowers K."/>
            <person name="McGinley-Smith S."/>
            <person name="Mohammad A.W."/>
            <person name="Gnirke A."/>
            <person name="Yurkov A.M."/>
            <person name="Nowrousian M."/>
            <person name="Sun S."/>
            <person name="Cuomo C.A."/>
            <person name="Heitman J."/>
        </authorList>
    </citation>
    <scope>NUCLEOTIDE SEQUENCE [LARGE SCALE GENOMIC DNA]</scope>
    <source>
        <strain evidence="4 5">PYCC6329</strain>
    </source>
</reference>
<keyword evidence="2" id="KW-0274">FAD</keyword>
<name>A0AAX4KUE3_9TREE</name>
<proteinExistence type="predicted"/>
<dbReference type="Pfam" id="PF13450">
    <property type="entry name" value="NAD_binding_8"/>
    <property type="match status" value="1"/>
</dbReference>
<dbReference type="EMBL" id="CP144090">
    <property type="protein sequence ID" value="WWD09689.1"/>
    <property type="molecule type" value="Genomic_DNA"/>
</dbReference>
<evidence type="ECO:0000313" key="5">
    <source>
        <dbReference type="Proteomes" id="UP001358614"/>
    </source>
</evidence>
<evidence type="ECO:0000256" key="3">
    <source>
        <dbReference type="ARBA" id="ARBA00023002"/>
    </source>
</evidence>
<keyword evidence="3" id="KW-0560">Oxidoreductase</keyword>
<dbReference type="GO" id="GO:0016491">
    <property type="term" value="F:oxidoreductase activity"/>
    <property type="evidence" value="ECO:0007669"/>
    <property type="project" value="UniProtKB-KW"/>
</dbReference>
<evidence type="ECO:0008006" key="6">
    <source>
        <dbReference type="Google" id="ProtNLM"/>
    </source>
</evidence>
<organism evidence="4 5">
    <name type="scientific">Kwoniella europaea PYCC6329</name>
    <dbReference type="NCBI Taxonomy" id="1423913"/>
    <lineage>
        <taxon>Eukaryota</taxon>
        <taxon>Fungi</taxon>
        <taxon>Dikarya</taxon>
        <taxon>Basidiomycota</taxon>
        <taxon>Agaricomycotina</taxon>
        <taxon>Tremellomycetes</taxon>
        <taxon>Tremellales</taxon>
        <taxon>Cryptococcaceae</taxon>
        <taxon>Kwoniella</taxon>
    </lineage>
</organism>
<evidence type="ECO:0000256" key="1">
    <source>
        <dbReference type="ARBA" id="ARBA00022630"/>
    </source>
</evidence>
<dbReference type="AlphaFoldDB" id="A0AAX4KUE3"/>